<keyword evidence="2" id="KW-1133">Transmembrane helix</keyword>
<dbReference type="Gene3D" id="2.120.10.80">
    <property type="entry name" value="Kelch-type beta propeller"/>
    <property type="match status" value="1"/>
</dbReference>
<feature type="compositionally biased region" description="Polar residues" evidence="1">
    <location>
        <begin position="447"/>
        <end position="462"/>
    </location>
</feature>
<feature type="compositionally biased region" description="Low complexity" evidence="1">
    <location>
        <begin position="344"/>
        <end position="375"/>
    </location>
</feature>
<feature type="region of interest" description="Disordered" evidence="1">
    <location>
        <begin position="344"/>
        <end position="378"/>
    </location>
</feature>
<evidence type="ECO:0000313" key="3">
    <source>
        <dbReference type="EMBL" id="KIN04197.1"/>
    </source>
</evidence>
<feature type="compositionally biased region" description="Polar residues" evidence="1">
    <location>
        <begin position="527"/>
        <end position="546"/>
    </location>
</feature>
<dbReference type="SUPFAM" id="SSF50965">
    <property type="entry name" value="Galactose oxidase, central domain"/>
    <property type="match status" value="1"/>
</dbReference>
<keyword evidence="2" id="KW-0812">Transmembrane</keyword>
<evidence type="ECO:0000256" key="1">
    <source>
        <dbReference type="SAM" id="MobiDB-lite"/>
    </source>
</evidence>
<dbReference type="InParanoid" id="A0A0C3HPI5"/>
<dbReference type="EMBL" id="KN832873">
    <property type="protein sequence ID" value="KIN04197.1"/>
    <property type="molecule type" value="Genomic_DNA"/>
</dbReference>
<dbReference type="InterPro" id="IPR015915">
    <property type="entry name" value="Kelch-typ_b-propeller"/>
</dbReference>
<keyword evidence="4" id="KW-1185">Reference proteome</keyword>
<dbReference type="InterPro" id="IPR011043">
    <property type="entry name" value="Gal_Oxase/kelch_b-propeller"/>
</dbReference>
<dbReference type="HOGENOM" id="CLU_013054_0_0_1"/>
<dbReference type="STRING" id="913774.A0A0C3HPI5"/>
<dbReference type="Proteomes" id="UP000054321">
    <property type="component" value="Unassembled WGS sequence"/>
</dbReference>
<feature type="region of interest" description="Disordered" evidence="1">
    <location>
        <begin position="445"/>
        <end position="497"/>
    </location>
</feature>
<feature type="transmembrane region" description="Helical" evidence="2">
    <location>
        <begin position="392"/>
        <end position="414"/>
    </location>
</feature>
<feature type="region of interest" description="Disordered" evidence="1">
    <location>
        <begin position="518"/>
        <end position="666"/>
    </location>
</feature>
<keyword evidence="2" id="KW-0472">Membrane</keyword>
<sequence length="666" mass="71596">MALPTPPFSLDDACTVIYNNTLFSYSSDGHLQSLDLQPGAEWSELPKGVPVTGACCVRATSQNASAALWVVGGTATDANYPGLQRFTFADGKWDTITLSQLVTKDRLYHNAVYLNVSDSILVYAGTQDGSEQLSSQTFTIQASEPFGVLAYQTQVPPPPAISPLLMPWTDNQAVMIYGSRAMVFDPNPALSWFDSGASLTDPIYNTSTIKALLMLGDDGSKSLYTFDMSVAPNQVNRTILVDNNSDPIKNATIVSRGLELSEKRELVDRATGLTLATWPAYNGTLASSTTRNSYSITDDGNGLVVFSGGNDQDPLCMFQAKENSWLNTTQALVLPGEQNQVSTTTTSVASTASSTVSSTTLSTPLSTTSPSPTATNSGTINAGVAPAFPVKILVAVLGSIIGAALIIIVILLLLRCRRKRQEGNGSDNGSDASSQFNKKYRAEISNPIPQRQPYRNFQQPTVNGRGPSTADERGSSTRPRASRGGRGGSARRSSGWDRYWSGGSAMNILGFGSKRTTYEDSAGDSESFYSEQRLPSQVPSQATQPSAVVPPLKLGHPELNKVASGSPTIAHTSSQYPLTREMSGQIERPHSLNSESDYEDDDRRDAFSSGVPASVHETTSWGPIDGRDWRGNYTKETQFPPPHTDRHTAQHSSDMSWLNLGGDSRV</sequence>
<organism evidence="3 4">
    <name type="scientific">Oidiodendron maius (strain Zn)</name>
    <dbReference type="NCBI Taxonomy" id="913774"/>
    <lineage>
        <taxon>Eukaryota</taxon>
        <taxon>Fungi</taxon>
        <taxon>Dikarya</taxon>
        <taxon>Ascomycota</taxon>
        <taxon>Pezizomycotina</taxon>
        <taxon>Leotiomycetes</taxon>
        <taxon>Leotiomycetes incertae sedis</taxon>
        <taxon>Myxotrichaceae</taxon>
        <taxon>Oidiodendron</taxon>
    </lineage>
</organism>
<dbReference type="OrthoDB" id="5352000at2759"/>
<evidence type="ECO:0000313" key="4">
    <source>
        <dbReference type="Proteomes" id="UP000054321"/>
    </source>
</evidence>
<proteinExistence type="predicted"/>
<feature type="compositionally biased region" description="Polar residues" evidence="1">
    <location>
        <begin position="563"/>
        <end position="577"/>
    </location>
</feature>
<gene>
    <name evidence="3" type="ORF">OIDMADRAFT_159472</name>
</gene>
<reference evidence="3 4" key="1">
    <citation type="submission" date="2014-04" db="EMBL/GenBank/DDBJ databases">
        <authorList>
            <consortium name="DOE Joint Genome Institute"/>
            <person name="Kuo A."/>
            <person name="Martino E."/>
            <person name="Perotto S."/>
            <person name="Kohler A."/>
            <person name="Nagy L.G."/>
            <person name="Floudas D."/>
            <person name="Copeland A."/>
            <person name="Barry K.W."/>
            <person name="Cichocki N."/>
            <person name="Veneault-Fourrey C."/>
            <person name="LaButti K."/>
            <person name="Lindquist E.A."/>
            <person name="Lipzen A."/>
            <person name="Lundell T."/>
            <person name="Morin E."/>
            <person name="Murat C."/>
            <person name="Sun H."/>
            <person name="Tunlid A."/>
            <person name="Henrissat B."/>
            <person name="Grigoriev I.V."/>
            <person name="Hibbett D.S."/>
            <person name="Martin F."/>
            <person name="Nordberg H.P."/>
            <person name="Cantor M.N."/>
            <person name="Hua S.X."/>
        </authorList>
    </citation>
    <scope>NUCLEOTIDE SEQUENCE [LARGE SCALE GENOMIC DNA]</scope>
    <source>
        <strain evidence="3 4">Zn</strain>
    </source>
</reference>
<evidence type="ECO:0000256" key="2">
    <source>
        <dbReference type="SAM" id="Phobius"/>
    </source>
</evidence>
<name>A0A0C3HPI5_OIDMZ</name>
<dbReference type="AlphaFoldDB" id="A0A0C3HPI5"/>
<reference evidence="4" key="2">
    <citation type="submission" date="2015-01" db="EMBL/GenBank/DDBJ databases">
        <title>Evolutionary Origins and Diversification of the Mycorrhizal Mutualists.</title>
        <authorList>
            <consortium name="DOE Joint Genome Institute"/>
            <consortium name="Mycorrhizal Genomics Consortium"/>
            <person name="Kohler A."/>
            <person name="Kuo A."/>
            <person name="Nagy L.G."/>
            <person name="Floudas D."/>
            <person name="Copeland A."/>
            <person name="Barry K.W."/>
            <person name="Cichocki N."/>
            <person name="Veneault-Fourrey C."/>
            <person name="LaButti K."/>
            <person name="Lindquist E.A."/>
            <person name="Lipzen A."/>
            <person name="Lundell T."/>
            <person name="Morin E."/>
            <person name="Murat C."/>
            <person name="Riley R."/>
            <person name="Ohm R."/>
            <person name="Sun H."/>
            <person name="Tunlid A."/>
            <person name="Henrissat B."/>
            <person name="Grigoriev I.V."/>
            <person name="Hibbett D.S."/>
            <person name="Martin F."/>
        </authorList>
    </citation>
    <scope>NUCLEOTIDE SEQUENCE [LARGE SCALE GENOMIC DNA]</scope>
    <source>
        <strain evidence="4">Zn</strain>
    </source>
</reference>
<accession>A0A0C3HPI5</accession>
<protein>
    <recommendedName>
        <fullName evidence="5">Pre-mRNA splicing factor CLF1</fullName>
    </recommendedName>
</protein>
<evidence type="ECO:0008006" key="5">
    <source>
        <dbReference type="Google" id="ProtNLM"/>
    </source>
</evidence>